<evidence type="ECO:0000256" key="1">
    <source>
        <dbReference type="SAM" id="MobiDB-lite"/>
    </source>
</evidence>
<dbReference type="Proteomes" id="UP000558475">
    <property type="component" value="Unassembled WGS sequence"/>
</dbReference>
<dbReference type="AlphaFoldDB" id="A0A7X6JDG8"/>
<organism evidence="2 3">
    <name type="scientific">Brucella tritici</name>
    <dbReference type="NCBI Taxonomy" id="94626"/>
    <lineage>
        <taxon>Bacteria</taxon>
        <taxon>Pseudomonadati</taxon>
        <taxon>Pseudomonadota</taxon>
        <taxon>Alphaproteobacteria</taxon>
        <taxon>Hyphomicrobiales</taxon>
        <taxon>Brucellaceae</taxon>
        <taxon>Brucella/Ochrobactrum group</taxon>
        <taxon>Brucella</taxon>
    </lineage>
</organism>
<dbReference type="EMBL" id="JAAXZB010000004">
    <property type="protein sequence ID" value="NKW11176.1"/>
    <property type="molecule type" value="Genomic_DNA"/>
</dbReference>
<accession>A0A7X6JDG8</accession>
<protein>
    <submittedName>
        <fullName evidence="2">TraA</fullName>
    </submittedName>
</protein>
<reference evidence="2 3" key="1">
    <citation type="submission" date="2020-04" db="EMBL/GenBank/DDBJ databases">
        <title>Whole genome sequencing of clinical and environmental type strains of Ochrobactrum.</title>
        <authorList>
            <person name="Dharne M."/>
        </authorList>
    </citation>
    <scope>NUCLEOTIDE SEQUENCE [LARGE SCALE GENOMIC DNA]</scope>
    <source>
        <strain evidence="2 3">DSM 13340</strain>
    </source>
</reference>
<sequence>MERAIDRYARAYDAAERNHREGLPILETQKQEVRLAGQQLDQARPGASALMVSALQHDPEARAAMQELSGRERVGQLSAGMDRERTALADPNVRAERFVQRWQELQGERQELRGWRHDEARGQVEGQMRGMTKSLERDPQVESILRNRSQDLGIGHVRQSESLARNMEQSLARGRSQNLGMER</sequence>
<comment type="caution">
    <text evidence="2">The sequence shown here is derived from an EMBL/GenBank/DDBJ whole genome shotgun (WGS) entry which is preliminary data.</text>
</comment>
<name>A0A7X6JDG8_9HYPH</name>
<evidence type="ECO:0000313" key="3">
    <source>
        <dbReference type="Proteomes" id="UP000558475"/>
    </source>
</evidence>
<feature type="region of interest" description="Disordered" evidence="1">
    <location>
        <begin position="161"/>
        <end position="183"/>
    </location>
</feature>
<gene>
    <name evidence="2" type="ORF">HGG76_26505</name>
</gene>
<evidence type="ECO:0000313" key="2">
    <source>
        <dbReference type="EMBL" id="NKW11176.1"/>
    </source>
</evidence>
<proteinExistence type="predicted"/>